<dbReference type="GO" id="GO:0005886">
    <property type="term" value="C:plasma membrane"/>
    <property type="evidence" value="ECO:0007669"/>
    <property type="project" value="UniProtKB-SubCell"/>
</dbReference>
<protein>
    <submittedName>
        <fullName evidence="9">DoxX family protein</fullName>
    </submittedName>
</protein>
<evidence type="ECO:0000256" key="7">
    <source>
        <dbReference type="SAM" id="MobiDB-lite"/>
    </source>
</evidence>
<keyword evidence="4 8" id="KW-0812">Transmembrane</keyword>
<dbReference type="EMBL" id="SBLC01000033">
    <property type="protein sequence ID" value="RWY38531.1"/>
    <property type="molecule type" value="Genomic_DNA"/>
</dbReference>
<dbReference type="PANTHER" id="PTHR33452">
    <property type="entry name" value="OXIDOREDUCTASE CATD-RELATED"/>
    <property type="match status" value="1"/>
</dbReference>
<comment type="subcellular location">
    <subcellularLocation>
        <location evidence="1">Cell membrane</location>
        <topology evidence="1">Multi-pass membrane protein</topology>
    </subcellularLocation>
</comment>
<comment type="caution">
    <text evidence="9">The sequence shown here is derived from an EMBL/GenBank/DDBJ whole genome shotgun (WGS) entry which is preliminary data.</text>
</comment>
<evidence type="ECO:0000256" key="6">
    <source>
        <dbReference type="ARBA" id="ARBA00023136"/>
    </source>
</evidence>
<evidence type="ECO:0000313" key="9">
    <source>
        <dbReference type="EMBL" id="RWY38531.1"/>
    </source>
</evidence>
<feature type="region of interest" description="Disordered" evidence="7">
    <location>
        <begin position="127"/>
        <end position="146"/>
    </location>
</feature>
<proteinExistence type="inferred from homology"/>
<comment type="similarity">
    <text evidence="2">Belongs to the DoxX family.</text>
</comment>
<dbReference type="InterPro" id="IPR051907">
    <property type="entry name" value="DoxX-like_oxidoreductase"/>
</dbReference>
<feature type="transmembrane region" description="Helical" evidence="8">
    <location>
        <begin position="7"/>
        <end position="25"/>
    </location>
</feature>
<evidence type="ECO:0000256" key="1">
    <source>
        <dbReference type="ARBA" id="ARBA00004651"/>
    </source>
</evidence>
<keyword evidence="6 8" id="KW-0472">Membrane</keyword>
<keyword evidence="10" id="KW-1185">Reference proteome</keyword>
<gene>
    <name evidence="9" type="ORF">EP867_15835</name>
</gene>
<evidence type="ECO:0000256" key="5">
    <source>
        <dbReference type="ARBA" id="ARBA00022989"/>
    </source>
</evidence>
<dbReference type="PANTHER" id="PTHR33452:SF4">
    <property type="entry name" value="BLL4328 PROTEIN"/>
    <property type="match status" value="1"/>
</dbReference>
<name>A0A451GHT9_9RHOB</name>
<evidence type="ECO:0000256" key="2">
    <source>
        <dbReference type="ARBA" id="ARBA00006679"/>
    </source>
</evidence>
<evidence type="ECO:0000313" key="10">
    <source>
        <dbReference type="Proteomes" id="UP000287168"/>
    </source>
</evidence>
<dbReference type="RefSeq" id="WP_128490450.1">
    <property type="nucleotide sequence ID" value="NZ_JBHLXB010000147.1"/>
</dbReference>
<dbReference type="InterPro" id="IPR032808">
    <property type="entry name" value="DoxX"/>
</dbReference>
<keyword evidence="3" id="KW-1003">Cell membrane</keyword>
<feature type="transmembrane region" description="Helical" evidence="8">
    <location>
        <begin position="70"/>
        <end position="88"/>
    </location>
</feature>
<sequence>MFTQLDSLRPYTLAALRIIAGLLYFAHGTQKLFSFPIPGPETLNAMALTSGILEVVGGILIIIGLFTRPVAFVLSGHMAAAYFIAHAPQSFYPVANGGDAAILFCFVFLLLVTHGPGAFAMDNRAGRGSARLSPTGSLRPRFPGRY</sequence>
<dbReference type="Proteomes" id="UP000287168">
    <property type="component" value="Unassembled WGS sequence"/>
</dbReference>
<evidence type="ECO:0000256" key="4">
    <source>
        <dbReference type="ARBA" id="ARBA00022692"/>
    </source>
</evidence>
<dbReference type="Pfam" id="PF07681">
    <property type="entry name" value="DoxX"/>
    <property type="match status" value="1"/>
</dbReference>
<evidence type="ECO:0000256" key="8">
    <source>
        <dbReference type="SAM" id="Phobius"/>
    </source>
</evidence>
<evidence type="ECO:0000256" key="3">
    <source>
        <dbReference type="ARBA" id="ARBA00022475"/>
    </source>
</evidence>
<dbReference type="OrthoDB" id="9808524at2"/>
<accession>A0A451GHT9</accession>
<reference evidence="9 10" key="1">
    <citation type="journal article" date="2015" name="Int. J. Syst. Evol. Microbiol.">
        <title>Gemmobacter intermedius sp. nov., isolated from a white stork (Ciconia ciconia).</title>
        <authorList>
            <person name="Kampfer P."/>
            <person name="Jerzak L."/>
            <person name="Wilharm G."/>
            <person name="Golke J."/>
            <person name="Busse H.J."/>
            <person name="Glaeser S.P."/>
        </authorList>
    </citation>
    <scope>NUCLEOTIDE SEQUENCE [LARGE SCALE GENOMIC DNA]</scope>
    <source>
        <strain evidence="9 10">119/4</strain>
    </source>
</reference>
<dbReference type="AlphaFoldDB" id="A0A451GHT9"/>
<keyword evidence="5 8" id="KW-1133">Transmembrane helix</keyword>
<feature type="transmembrane region" description="Helical" evidence="8">
    <location>
        <begin position="100"/>
        <end position="121"/>
    </location>
</feature>
<organism evidence="9 10">
    <name type="scientific">Falsigemmobacter intermedius</name>
    <dbReference type="NCBI Taxonomy" id="1553448"/>
    <lineage>
        <taxon>Bacteria</taxon>
        <taxon>Pseudomonadati</taxon>
        <taxon>Pseudomonadota</taxon>
        <taxon>Alphaproteobacteria</taxon>
        <taxon>Rhodobacterales</taxon>
        <taxon>Paracoccaceae</taxon>
        <taxon>Falsigemmobacter</taxon>
    </lineage>
</organism>
<feature type="transmembrane region" description="Helical" evidence="8">
    <location>
        <begin position="45"/>
        <end position="63"/>
    </location>
</feature>